<dbReference type="EMBL" id="MBTG01000001">
    <property type="protein sequence ID" value="OPH61716.1"/>
    <property type="molecule type" value="Genomic_DNA"/>
</dbReference>
<dbReference type="STRING" id="1469647.BC351_00295"/>
<comment type="caution">
    <text evidence="1">The sequence shown here is derived from an EMBL/GenBank/DDBJ whole genome shotgun (WGS) entry which is preliminary data.</text>
</comment>
<dbReference type="OrthoDB" id="2396600at2"/>
<dbReference type="Proteomes" id="UP000190626">
    <property type="component" value="Unassembled WGS sequence"/>
</dbReference>
<organism evidence="1 2">
    <name type="scientific">Paenibacillus ferrarius</name>
    <dbReference type="NCBI Taxonomy" id="1469647"/>
    <lineage>
        <taxon>Bacteria</taxon>
        <taxon>Bacillati</taxon>
        <taxon>Bacillota</taxon>
        <taxon>Bacilli</taxon>
        <taxon>Bacillales</taxon>
        <taxon>Paenibacillaceae</taxon>
        <taxon>Paenibacillus</taxon>
    </lineage>
</organism>
<keyword evidence="2" id="KW-1185">Reference proteome</keyword>
<gene>
    <name evidence="1" type="ORF">BC351_00295</name>
</gene>
<evidence type="ECO:0000313" key="2">
    <source>
        <dbReference type="Proteomes" id="UP000190626"/>
    </source>
</evidence>
<sequence>MDVSNWSQLESQINKMVNNTLKNEVGTVVKNTMHDTIENVTYKEYTPSEYVRTHELSDTKNMKVKLIDANTIEITNTRHDEGVDVARIIATGIGYTWSQSRIYLMQPFERNFYEDTVEELRNTHEHIYALFKGLQRQGLNVQR</sequence>
<reference evidence="2" key="1">
    <citation type="submission" date="2016-07" db="EMBL/GenBank/DDBJ databases">
        <authorList>
            <person name="Florea S."/>
            <person name="Webb J.S."/>
            <person name="Jaromczyk J."/>
            <person name="Schardl C.L."/>
        </authorList>
    </citation>
    <scope>NUCLEOTIDE SEQUENCE [LARGE SCALE GENOMIC DNA]</scope>
    <source>
        <strain evidence="2">CY1</strain>
    </source>
</reference>
<accession>A0A1V4HS74</accession>
<evidence type="ECO:0000313" key="1">
    <source>
        <dbReference type="EMBL" id="OPH61716.1"/>
    </source>
</evidence>
<name>A0A1V4HS74_9BACL</name>
<dbReference type="RefSeq" id="WP_079408713.1">
    <property type="nucleotide sequence ID" value="NZ_MBTG01000001.1"/>
</dbReference>
<dbReference type="AlphaFoldDB" id="A0A1V4HS74"/>
<proteinExistence type="predicted"/>
<protein>
    <submittedName>
        <fullName evidence="1">Uncharacterized protein</fullName>
    </submittedName>
</protein>